<dbReference type="EMBL" id="LR796158">
    <property type="protein sequence ID" value="CAB4121950.1"/>
    <property type="molecule type" value="Genomic_DNA"/>
</dbReference>
<evidence type="ECO:0000313" key="2">
    <source>
        <dbReference type="EMBL" id="CAB4121950.1"/>
    </source>
</evidence>
<proteinExistence type="predicted"/>
<evidence type="ECO:0000259" key="1">
    <source>
        <dbReference type="Pfam" id="PF14090"/>
    </source>
</evidence>
<accession>A0A6J5KP91</accession>
<feature type="domain" description="Winged helix-turn-helix" evidence="1">
    <location>
        <begin position="2"/>
        <end position="67"/>
    </location>
</feature>
<dbReference type="Pfam" id="PF14090">
    <property type="entry name" value="HTH_39"/>
    <property type="match status" value="1"/>
</dbReference>
<sequence length="70" mass="7976">MSQQTQVLNHLKKEPLTPLVALRKYGTLRLAAIVFNLRDEGHNIKTDIVNVGTKRNAKYVAKYSLLKNKN</sequence>
<reference evidence="2" key="1">
    <citation type="submission" date="2020-04" db="EMBL/GenBank/DDBJ databases">
        <authorList>
            <person name="Chiriac C."/>
            <person name="Salcher M."/>
            <person name="Ghai R."/>
            <person name="Kavagutti S V."/>
        </authorList>
    </citation>
    <scope>NUCLEOTIDE SEQUENCE</scope>
</reference>
<gene>
    <name evidence="2" type="ORF">UFOVP19_29</name>
</gene>
<organism evidence="2">
    <name type="scientific">uncultured Caudovirales phage</name>
    <dbReference type="NCBI Taxonomy" id="2100421"/>
    <lineage>
        <taxon>Viruses</taxon>
        <taxon>Duplodnaviria</taxon>
        <taxon>Heunggongvirae</taxon>
        <taxon>Uroviricota</taxon>
        <taxon>Caudoviricetes</taxon>
        <taxon>Peduoviridae</taxon>
        <taxon>Maltschvirus</taxon>
        <taxon>Maltschvirus maltsch</taxon>
    </lineage>
</organism>
<protein>
    <submittedName>
        <fullName evidence="2">Helix-turn-helix domain containing protein</fullName>
    </submittedName>
</protein>
<name>A0A6J5KP91_9CAUD</name>
<dbReference type="InterPro" id="IPR055245">
    <property type="entry name" value="HTH_proteobacteria"/>
</dbReference>